<organism evidence="2 3">
    <name type="scientific">Paenibacillus alginolyticus</name>
    <dbReference type="NCBI Taxonomy" id="59839"/>
    <lineage>
        <taxon>Bacteria</taxon>
        <taxon>Bacillati</taxon>
        <taxon>Bacillota</taxon>
        <taxon>Bacilli</taxon>
        <taxon>Bacillales</taxon>
        <taxon>Paenibacillaceae</taxon>
        <taxon>Paenibacillus</taxon>
    </lineage>
</organism>
<comment type="caution">
    <text evidence="2">The sequence shown here is derived from an EMBL/GenBank/DDBJ whole genome shotgun (WGS) entry which is preliminary data.</text>
</comment>
<dbReference type="InterPro" id="IPR009081">
    <property type="entry name" value="PP-bd_ACP"/>
</dbReference>
<dbReference type="SUPFAM" id="SSF47336">
    <property type="entry name" value="ACP-like"/>
    <property type="match status" value="1"/>
</dbReference>
<evidence type="ECO:0000259" key="1">
    <source>
        <dbReference type="PROSITE" id="PS50075"/>
    </source>
</evidence>
<name>A0ABT4GP14_9BACL</name>
<dbReference type="Proteomes" id="UP001527099">
    <property type="component" value="Unassembled WGS sequence"/>
</dbReference>
<dbReference type="Gene3D" id="1.10.1200.10">
    <property type="entry name" value="ACP-like"/>
    <property type="match status" value="1"/>
</dbReference>
<dbReference type="InterPro" id="IPR036736">
    <property type="entry name" value="ACP-like_sf"/>
</dbReference>
<dbReference type="RefSeq" id="WP_268618442.1">
    <property type="nucleotide sequence ID" value="NZ_JAMDMX010000172.1"/>
</dbReference>
<proteinExistence type="predicted"/>
<dbReference type="PROSITE" id="PS50075">
    <property type="entry name" value="CARRIER"/>
    <property type="match status" value="1"/>
</dbReference>
<protein>
    <submittedName>
        <fullName evidence="2">Phosphopantetheine-binding protein</fullName>
    </submittedName>
</protein>
<reference evidence="2 3" key="1">
    <citation type="submission" date="2022-05" db="EMBL/GenBank/DDBJ databases">
        <title>Genome Sequencing of Bee-Associated Microbes.</title>
        <authorList>
            <person name="Dunlap C."/>
        </authorList>
    </citation>
    <scope>NUCLEOTIDE SEQUENCE [LARGE SCALE GENOMIC DNA]</scope>
    <source>
        <strain evidence="2 3">NRRL B-14421</strain>
    </source>
</reference>
<accession>A0ABT4GP14</accession>
<keyword evidence="3" id="KW-1185">Reference proteome</keyword>
<evidence type="ECO:0000313" key="2">
    <source>
        <dbReference type="EMBL" id="MCY9697870.1"/>
    </source>
</evidence>
<evidence type="ECO:0000313" key="3">
    <source>
        <dbReference type="Proteomes" id="UP001527099"/>
    </source>
</evidence>
<gene>
    <name evidence="2" type="ORF">M5X19_34185</name>
</gene>
<feature type="domain" description="Carrier" evidence="1">
    <location>
        <begin position="1"/>
        <end position="76"/>
    </location>
</feature>
<sequence length="78" mass="9039">MTIEHFCQLISEISHVPLDEIREDSSFRDELGIDSLQMVNLFTHLTTLFNVGVEVIESSEDLLTVHNLYRALHREGRQ</sequence>
<dbReference type="Pfam" id="PF00550">
    <property type="entry name" value="PP-binding"/>
    <property type="match status" value="1"/>
</dbReference>
<dbReference type="EMBL" id="JAMDMX010000172">
    <property type="protein sequence ID" value="MCY9697870.1"/>
    <property type="molecule type" value="Genomic_DNA"/>
</dbReference>